<dbReference type="SUPFAM" id="SSF111369">
    <property type="entry name" value="HlyD-like secretion proteins"/>
    <property type="match status" value="1"/>
</dbReference>
<dbReference type="Gene3D" id="2.40.30.170">
    <property type="match status" value="1"/>
</dbReference>
<feature type="transmembrane region" description="Helical" evidence="5">
    <location>
        <begin position="39"/>
        <end position="57"/>
    </location>
</feature>
<feature type="region of interest" description="Disordered" evidence="4">
    <location>
        <begin position="1"/>
        <end position="27"/>
    </location>
</feature>
<keyword evidence="5" id="KW-0812">Transmembrane</keyword>
<evidence type="ECO:0000256" key="4">
    <source>
        <dbReference type="SAM" id="MobiDB-lite"/>
    </source>
</evidence>
<dbReference type="NCBIfam" id="TIGR02971">
    <property type="entry name" value="heterocyst_DevB"/>
    <property type="match status" value="1"/>
</dbReference>
<name>A0A2T6BCN9_9RHOB</name>
<protein>
    <submittedName>
        <fullName evidence="6">HlyD family secretion protein</fullName>
    </submittedName>
</protein>
<dbReference type="InterPro" id="IPR014315">
    <property type="entry name" value="ABC_heterocyst_DevB"/>
</dbReference>
<sequence>MAIVEQAQSPDLPLADNGLEASSPAASPKPTLRKLGFRIVPLVIFSMFVGGILGMYFQPPALRAFFATTGLEPGAGTETPIAVALEQVRTQEEVAVVSEGDIVALGRIIPAGDVINIATPYGAGDARIYALEVGVGDMVERGDTLAILDNRIELESAIEVAEATIKVREATLMQSRETVRASRAEAAANLERAEATANQTEIELARATSLLDRGVTTRADFDEVVARATEAARDVERYRATLSRYNALSGTVQADIAVAEANLEAARVDLARAERDLERSIVRAPQDGTVLDINAQVGERPGNDGILDLGDIRQMTVEAEVYQTLIGRVSIGDPVTVTAAALGDALTGSVQAIGLEIGRQSITSDDPAANTDARVVDVIVRLDAPSSEKARRYTNLETIVRIDTTRSQ</sequence>
<keyword evidence="5" id="KW-1133">Transmembrane helix</keyword>
<dbReference type="InterPro" id="IPR050465">
    <property type="entry name" value="UPF0194_transport"/>
</dbReference>
<reference evidence="6 7" key="1">
    <citation type="submission" date="2018-04" db="EMBL/GenBank/DDBJ databases">
        <title>Genomic Encyclopedia of Archaeal and Bacterial Type Strains, Phase II (KMG-II): from individual species to whole genera.</title>
        <authorList>
            <person name="Goeker M."/>
        </authorList>
    </citation>
    <scope>NUCLEOTIDE SEQUENCE [LARGE SCALE GENOMIC DNA]</scope>
    <source>
        <strain evidence="6 7">DSM 100977</strain>
    </source>
</reference>
<dbReference type="PANTHER" id="PTHR32347:SF27">
    <property type="entry name" value="RND EFFLUX PUMP MEMBRANE FUSION PROTEIN BARREL-SANDWICH DOMAIN-CONTAINING PROTEIN"/>
    <property type="match status" value="1"/>
</dbReference>
<keyword evidence="5" id="KW-0472">Membrane</keyword>
<evidence type="ECO:0000256" key="2">
    <source>
        <dbReference type="ARBA" id="ARBA00023054"/>
    </source>
</evidence>
<dbReference type="GO" id="GO:0030313">
    <property type="term" value="C:cell envelope"/>
    <property type="evidence" value="ECO:0007669"/>
    <property type="project" value="UniProtKB-SubCell"/>
</dbReference>
<comment type="caution">
    <text evidence="6">The sequence shown here is derived from an EMBL/GenBank/DDBJ whole genome shotgun (WGS) entry which is preliminary data.</text>
</comment>
<dbReference type="PANTHER" id="PTHR32347">
    <property type="entry name" value="EFFLUX SYSTEM COMPONENT YKNX-RELATED"/>
    <property type="match status" value="1"/>
</dbReference>
<feature type="coiled-coil region" evidence="3">
    <location>
        <begin position="176"/>
        <end position="210"/>
    </location>
</feature>
<evidence type="ECO:0000256" key="3">
    <source>
        <dbReference type="SAM" id="Coils"/>
    </source>
</evidence>
<dbReference type="Proteomes" id="UP000243978">
    <property type="component" value="Unassembled WGS sequence"/>
</dbReference>
<feature type="coiled-coil region" evidence="3">
    <location>
        <begin position="256"/>
        <end position="283"/>
    </location>
</feature>
<organism evidence="6 7">
    <name type="scientific">Litoreibacter ponti</name>
    <dbReference type="NCBI Taxonomy" id="1510457"/>
    <lineage>
        <taxon>Bacteria</taxon>
        <taxon>Pseudomonadati</taxon>
        <taxon>Pseudomonadota</taxon>
        <taxon>Alphaproteobacteria</taxon>
        <taxon>Rhodobacterales</taxon>
        <taxon>Roseobacteraceae</taxon>
        <taxon>Litoreibacter</taxon>
    </lineage>
</organism>
<dbReference type="Gene3D" id="1.10.287.470">
    <property type="entry name" value="Helix hairpin bin"/>
    <property type="match status" value="1"/>
</dbReference>
<accession>A0A2T6BCN9</accession>
<keyword evidence="7" id="KW-1185">Reference proteome</keyword>
<evidence type="ECO:0000256" key="5">
    <source>
        <dbReference type="SAM" id="Phobius"/>
    </source>
</evidence>
<gene>
    <name evidence="6" type="ORF">C8N43_3847</name>
</gene>
<comment type="subcellular location">
    <subcellularLocation>
        <location evidence="1">Cell envelope</location>
    </subcellularLocation>
</comment>
<evidence type="ECO:0000256" key="1">
    <source>
        <dbReference type="ARBA" id="ARBA00004196"/>
    </source>
</evidence>
<dbReference type="Gene3D" id="2.40.50.100">
    <property type="match status" value="1"/>
</dbReference>
<keyword evidence="2 3" id="KW-0175">Coiled coil</keyword>
<proteinExistence type="predicted"/>
<evidence type="ECO:0000313" key="7">
    <source>
        <dbReference type="Proteomes" id="UP000243978"/>
    </source>
</evidence>
<dbReference type="EMBL" id="QBKS01000003">
    <property type="protein sequence ID" value="PTX53804.1"/>
    <property type="molecule type" value="Genomic_DNA"/>
</dbReference>
<dbReference type="AlphaFoldDB" id="A0A2T6BCN9"/>
<evidence type="ECO:0000313" key="6">
    <source>
        <dbReference type="EMBL" id="PTX53804.1"/>
    </source>
</evidence>